<evidence type="ECO:0000256" key="3">
    <source>
        <dbReference type="ARBA" id="ARBA00022448"/>
    </source>
</evidence>
<dbReference type="InterPro" id="IPR038430">
    <property type="entry name" value="NDAH_ubi_oxred_su3_sf"/>
</dbReference>
<dbReference type="GO" id="GO:0030964">
    <property type="term" value="C:NADH dehydrogenase complex"/>
    <property type="evidence" value="ECO:0007669"/>
    <property type="project" value="TreeGrafter"/>
</dbReference>
<comment type="similarity">
    <text evidence="2">Belongs to the complex I subunit 3 family.</text>
</comment>
<gene>
    <name evidence="12" type="ORF">S01H4_63025</name>
</gene>
<keyword evidence="8 11" id="KW-1133">Transmembrane helix</keyword>
<feature type="transmembrane region" description="Helical" evidence="11">
    <location>
        <begin position="56"/>
        <end position="78"/>
    </location>
</feature>
<dbReference type="InterPro" id="IPR000440">
    <property type="entry name" value="NADH_UbQ/plastoQ_OxRdtase_su3"/>
</dbReference>
<name>X1E152_9ZZZZ</name>
<dbReference type="AlphaFoldDB" id="X1E152"/>
<keyword evidence="5 11" id="KW-0812">Transmembrane</keyword>
<comment type="caution">
    <text evidence="12">The sequence shown here is derived from an EMBL/GenBank/DDBJ whole genome shotgun (WGS) entry which is preliminary data.</text>
</comment>
<dbReference type="EMBL" id="BART01037774">
    <property type="protein sequence ID" value="GAH10899.1"/>
    <property type="molecule type" value="Genomic_DNA"/>
</dbReference>
<feature type="transmembrane region" description="Helical" evidence="11">
    <location>
        <begin position="6"/>
        <end position="25"/>
    </location>
</feature>
<evidence type="ECO:0000256" key="4">
    <source>
        <dbReference type="ARBA" id="ARBA00022475"/>
    </source>
</evidence>
<protein>
    <recommendedName>
        <fullName evidence="13">NADH-quinone oxidoreductase subunit</fullName>
    </recommendedName>
</protein>
<keyword evidence="7" id="KW-1278">Translocase</keyword>
<evidence type="ECO:0000313" key="12">
    <source>
        <dbReference type="EMBL" id="GAH10899.1"/>
    </source>
</evidence>
<proteinExistence type="inferred from homology"/>
<feature type="non-terminal residue" evidence="12">
    <location>
        <position position="93"/>
    </location>
</feature>
<organism evidence="12">
    <name type="scientific">marine sediment metagenome</name>
    <dbReference type="NCBI Taxonomy" id="412755"/>
    <lineage>
        <taxon>unclassified sequences</taxon>
        <taxon>metagenomes</taxon>
        <taxon>ecological metagenomes</taxon>
    </lineage>
</organism>
<keyword evidence="9" id="KW-0520">NAD</keyword>
<keyword evidence="6" id="KW-0874">Quinone</keyword>
<dbReference type="PANTHER" id="PTHR11058:SF22">
    <property type="entry name" value="NADH-QUINONE OXIDOREDUCTASE SUBUNIT A"/>
    <property type="match status" value="1"/>
</dbReference>
<dbReference type="PANTHER" id="PTHR11058">
    <property type="entry name" value="NADH-UBIQUINONE OXIDOREDUCTASE CHAIN 3"/>
    <property type="match status" value="1"/>
</dbReference>
<evidence type="ECO:0000256" key="9">
    <source>
        <dbReference type="ARBA" id="ARBA00023027"/>
    </source>
</evidence>
<evidence type="ECO:0000256" key="6">
    <source>
        <dbReference type="ARBA" id="ARBA00022719"/>
    </source>
</evidence>
<evidence type="ECO:0000256" key="11">
    <source>
        <dbReference type="SAM" id="Phobius"/>
    </source>
</evidence>
<keyword evidence="3" id="KW-0813">Transport</keyword>
<evidence type="ECO:0000256" key="2">
    <source>
        <dbReference type="ARBA" id="ARBA00008472"/>
    </source>
</evidence>
<keyword evidence="4" id="KW-1003">Cell membrane</keyword>
<evidence type="ECO:0000256" key="10">
    <source>
        <dbReference type="ARBA" id="ARBA00023136"/>
    </source>
</evidence>
<evidence type="ECO:0008006" key="13">
    <source>
        <dbReference type="Google" id="ProtNLM"/>
    </source>
</evidence>
<evidence type="ECO:0000256" key="1">
    <source>
        <dbReference type="ARBA" id="ARBA00004370"/>
    </source>
</evidence>
<sequence>MSELFLVFLVTGVLGTLLVIINKILGPKKSNPTKNTPFECGSPYLQDRITPVPIKYYLVAFLFLLFDVEVVFLFPWALVFKKIGSPALIYMAV</sequence>
<accession>X1E152</accession>
<dbReference type="Gene3D" id="1.20.58.1610">
    <property type="entry name" value="NADH:ubiquinone/plastoquinone oxidoreductase, chain 3"/>
    <property type="match status" value="1"/>
</dbReference>
<keyword evidence="10 11" id="KW-0472">Membrane</keyword>
<evidence type="ECO:0000256" key="7">
    <source>
        <dbReference type="ARBA" id="ARBA00022967"/>
    </source>
</evidence>
<dbReference type="GO" id="GO:0048038">
    <property type="term" value="F:quinone binding"/>
    <property type="evidence" value="ECO:0007669"/>
    <property type="project" value="UniProtKB-KW"/>
</dbReference>
<dbReference type="Pfam" id="PF00507">
    <property type="entry name" value="Oxidored_q4"/>
    <property type="match status" value="1"/>
</dbReference>
<dbReference type="GO" id="GO:0008137">
    <property type="term" value="F:NADH dehydrogenase (ubiquinone) activity"/>
    <property type="evidence" value="ECO:0007669"/>
    <property type="project" value="InterPro"/>
</dbReference>
<reference evidence="12" key="1">
    <citation type="journal article" date="2014" name="Front. Microbiol.">
        <title>High frequency of phylogenetically diverse reductive dehalogenase-homologous genes in deep subseafloor sedimentary metagenomes.</title>
        <authorList>
            <person name="Kawai M."/>
            <person name="Futagami T."/>
            <person name="Toyoda A."/>
            <person name="Takaki Y."/>
            <person name="Nishi S."/>
            <person name="Hori S."/>
            <person name="Arai W."/>
            <person name="Tsubouchi T."/>
            <person name="Morono Y."/>
            <person name="Uchiyama I."/>
            <person name="Ito T."/>
            <person name="Fujiyama A."/>
            <person name="Inagaki F."/>
            <person name="Takami H."/>
        </authorList>
    </citation>
    <scope>NUCLEOTIDE SEQUENCE</scope>
    <source>
        <strain evidence="12">Expedition CK06-06</strain>
    </source>
</reference>
<comment type="subcellular location">
    <subcellularLocation>
        <location evidence="1">Membrane</location>
    </subcellularLocation>
</comment>
<evidence type="ECO:0000256" key="8">
    <source>
        <dbReference type="ARBA" id="ARBA00022989"/>
    </source>
</evidence>
<evidence type="ECO:0000256" key="5">
    <source>
        <dbReference type="ARBA" id="ARBA00022692"/>
    </source>
</evidence>